<dbReference type="PANTHER" id="PTHR30126:SF40">
    <property type="entry name" value="HTH-TYPE TRANSCRIPTIONAL REGULATOR GLTR"/>
    <property type="match status" value="1"/>
</dbReference>
<evidence type="ECO:0000256" key="2">
    <source>
        <dbReference type="ARBA" id="ARBA00023015"/>
    </source>
</evidence>
<dbReference type="InterPro" id="IPR000847">
    <property type="entry name" value="LysR_HTH_N"/>
</dbReference>
<dbReference type="AlphaFoldDB" id="A0A3A8BBI4"/>
<evidence type="ECO:0000313" key="7">
    <source>
        <dbReference type="Proteomes" id="UP000281128"/>
    </source>
</evidence>
<keyword evidence="3" id="KW-0238">DNA-binding</keyword>
<sequence length="321" mass="34860">MRPQRQFSPSLIRALEVLVAVAEAGQMRAGARLLGLTQPSASQHIANLEAAYGVTLFDRSMRPTRLTPAGRLLHRQAVKILNSLSDMEAAMRHVGPHPIGMLRVGLQASVATTLTPGLVAMARGAFGVTDVTLHAGQSGDHERLLRTKQADLALTSNPFYDLDGLERHDVLRERFLLVLPPDHEGPDHSLEAIQADLPLVRFADSTHVGRQTMQHLRRLRFAPSRMIEVDRSSMVTACVTEGMGFSLLTPTLLIDGLVEHMRLRILPLPVAGMSRSLTVVAREGELAGLPAAFAAEAGRTLRRRIGELMGDAGLSALLDAR</sequence>
<dbReference type="Gene3D" id="1.10.10.10">
    <property type="entry name" value="Winged helix-like DNA-binding domain superfamily/Winged helix DNA-binding domain"/>
    <property type="match status" value="1"/>
</dbReference>
<comment type="similarity">
    <text evidence="1">Belongs to the LysR transcriptional regulatory family.</text>
</comment>
<dbReference type="Gene3D" id="3.40.190.10">
    <property type="entry name" value="Periplasmic binding protein-like II"/>
    <property type="match status" value="2"/>
</dbReference>
<dbReference type="SUPFAM" id="SSF53850">
    <property type="entry name" value="Periplasmic binding protein-like II"/>
    <property type="match status" value="1"/>
</dbReference>
<dbReference type="EMBL" id="RAPE01000001">
    <property type="protein sequence ID" value="RKF16772.1"/>
    <property type="molecule type" value="Genomic_DNA"/>
</dbReference>
<evidence type="ECO:0000256" key="4">
    <source>
        <dbReference type="ARBA" id="ARBA00023163"/>
    </source>
</evidence>
<dbReference type="PANTHER" id="PTHR30126">
    <property type="entry name" value="HTH-TYPE TRANSCRIPTIONAL REGULATOR"/>
    <property type="match status" value="1"/>
</dbReference>
<dbReference type="PRINTS" id="PR00039">
    <property type="entry name" value="HTHLYSR"/>
</dbReference>
<evidence type="ECO:0000256" key="3">
    <source>
        <dbReference type="ARBA" id="ARBA00023125"/>
    </source>
</evidence>
<proteinExistence type="inferred from homology"/>
<dbReference type="FunFam" id="1.10.10.10:FF:000001">
    <property type="entry name" value="LysR family transcriptional regulator"/>
    <property type="match status" value="1"/>
</dbReference>
<dbReference type="InterPro" id="IPR036388">
    <property type="entry name" value="WH-like_DNA-bd_sf"/>
</dbReference>
<feature type="domain" description="HTH lysR-type" evidence="5">
    <location>
        <begin position="12"/>
        <end position="67"/>
    </location>
</feature>
<dbReference type="Pfam" id="PF03466">
    <property type="entry name" value="LysR_substrate"/>
    <property type="match status" value="1"/>
</dbReference>
<evidence type="ECO:0000256" key="1">
    <source>
        <dbReference type="ARBA" id="ARBA00009437"/>
    </source>
</evidence>
<evidence type="ECO:0000259" key="5">
    <source>
        <dbReference type="PROSITE" id="PS50931"/>
    </source>
</evidence>
<dbReference type="Pfam" id="PF00126">
    <property type="entry name" value="HTH_1"/>
    <property type="match status" value="1"/>
</dbReference>
<dbReference type="InterPro" id="IPR005119">
    <property type="entry name" value="LysR_subst-bd"/>
</dbReference>
<dbReference type="Proteomes" id="UP000281128">
    <property type="component" value="Unassembled WGS sequence"/>
</dbReference>
<gene>
    <name evidence="6" type="ORF">D6850_04330</name>
</gene>
<keyword evidence="7" id="KW-1185">Reference proteome</keyword>
<dbReference type="PROSITE" id="PS50931">
    <property type="entry name" value="HTH_LYSR"/>
    <property type="match status" value="1"/>
</dbReference>
<dbReference type="RefSeq" id="WP_121164104.1">
    <property type="nucleotide sequence ID" value="NZ_RAPE01000001.1"/>
</dbReference>
<dbReference type="SUPFAM" id="SSF46785">
    <property type="entry name" value="Winged helix' DNA-binding domain"/>
    <property type="match status" value="1"/>
</dbReference>
<comment type="caution">
    <text evidence="6">The sequence shown here is derived from an EMBL/GenBank/DDBJ whole genome shotgun (WGS) entry which is preliminary data.</text>
</comment>
<keyword evidence="2" id="KW-0805">Transcription regulation</keyword>
<accession>A0A3A8BBI4</accession>
<dbReference type="CDD" id="cd05466">
    <property type="entry name" value="PBP2_LTTR_substrate"/>
    <property type="match status" value="1"/>
</dbReference>
<dbReference type="OrthoDB" id="7776850at2"/>
<dbReference type="InterPro" id="IPR036390">
    <property type="entry name" value="WH_DNA-bd_sf"/>
</dbReference>
<keyword evidence="4" id="KW-0804">Transcription</keyword>
<dbReference type="GO" id="GO:0003700">
    <property type="term" value="F:DNA-binding transcription factor activity"/>
    <property type="evidence" value="ECO:0007669"/>
    <property type="project" value="InterPro"/>
</dbReference>
<dbReference type="GO" id="GO:0000976">
    <property type="term" value="F:transcription cis-regulatory region binding"/>
    <property type="evidence" value="ECO:0007669"/>
    <property type="project" value="TreeGrafter"/>
</dbReference>
<name>A0A3A8BBI4_9RHOB</name>
<evidence type="ECO:0000313" key="6">
    <source>
        <dbReference type="EMBL" id="RKF16772.1"/>
    </source>
</evidence>
<reference evidence="6 7" key="1">
    <citation type="submission" date="2018-09" db="EMBL/GenBank/DDBJ databases">
        <title>Roseovarius spongiae sp. nov., isolated from a marine sponge.</title>
        <authorList>
            <person name="Zhuang L."/>
            <person name="Luo L."/>
        </authorList>
    </citation>
    <scope>NUCLEOTIDE SEQUENCE [LARGE SCALE GENOMIC DNA]</scope>
    <source>
        <strain evidence="6 7">HN-E21</strain>
    </source>
</reference>
<protein>
    <submittedName>
        <fullName evidence="6">LysR family transcriptional regulator</fullName>
    </submittedName>
</protein>
<organism evidence="6 7">
    <name type="scientific">Roseovarius spongiae</name>
    <dbReference type="NCBI Taxonomy" id="2320272"/>
    <lineage>
        <taxon>Bacteria</taxon>
        <taxon>Pseudomonadati</taxon>
        <taxon>Pseudomonadota</taxon>
        <taxon>Alphaproteobacteria</taxon>
        <taxon>Rhodobacterales</taxon>
        <taxon>Roseobacteraceae</taxon>
        <taxon>Roseovarius</taxon>
    </lineage>
</organism>